<dbReference type="SUPFAM" id="SSF51703">
    <property type="entry name" value="Cobalamin (vitamin B12)-dependent enzymes"/>
    <property type="match status" value="1"/>
</dbReference>
<comment type="cofactor">
    <cofactor evidence="1">
        <name>adenosylcob(III)alamin</name>
        <dbReference type="ChEBI" id="CHEBI:18408"/>
    </cofactor>
</comment>
<evidence type="ECO:0000313" key="9">
    <source>
        <dbReference type="Proteomes" id="UP001597318"/>
    </source>
</evidence>
<dbReference type="Pfam" id="PF01642">
    <property type="entry name" value="MM_CoA_mutase"/>
    <property type="match status" value="1"/>
</dbReference>
<comment type="caution">
    <text evidence="8">The sequence shown here is derived from an EMBL/GenBank/DDBJ whole genome shotgun (WGS) entry which is preliminary data.</text>
</comment>
<evidence type="ECO:0000256" key="5">
    <source>
        <dbReference type="ARBA" id="ARBA00023235"/>
    </source>
</evidence>
<comment type="similarity">
    <text evidence="2">Belongs to the methylmalonyl-CoA mutase family.</text>
</comment>
<evidence type="ECO:0000256" key="1">
    <source>
        <dbReference type="ARBA" id="ARBA00001922"/>
    </source>
</evidence>
<name>A0ABW5BWY7_9BACI</name>
<dbReference type="InterPro" id="IPR058549">
    <property type="entry name" value="MeMalonylCoA_mutase_a/b_site"/>
</dbReference>
<dbReference type="PANTHER" id="PTHR48101:SF1">
    <property type="entry name" value="METHYLMALONYL-COA MUTASE, LARGE SUBUNIT"/>
    <property type="match status" value="1"/>
</dbReference>
<evidence type="ECO:0000313" key="8">
    <source>
        <dbReference type="EMBL" id="MFD2214104.1"/>
    </source>
</evidence>
<organism evidence="8 9">
    <name type="scientific">Metabacillus endolithicus</name>
    <dbReference type="NCBI Taxonomy" id="1535204"/>
    <lineage>
        <taxon>Bacteria</taxon>
        <taxon>Bacillati</taxon>
        <taxon>Bacillota</taxon>
        <taxon>Bacilli</taxon>
        <taxon>Bacillales</taxon>
        <taxon>Bacillaceae</taxon>
        <taxon>Metabacillus</taxon>
    </lineage>
</organism>
<evidence type="ECO:0000256" key="4">
    <source>
        <dbReference type="ARBA" id="ARBA00022628"/>
    </source>
</evidence>
<accession>A0ABW5BWY7</accession>
<dbReference type="EC" id="5.4.99.2" evidence="3"/>
<keyword evidence="4" id="KW-0846">Cobalamin</keyword>
<keyword evidence="5" id="KW-0413">Isomerase</keyword>
<dbReference type="Gene3D" id="3.40.50.280">
    <property type="entry name" value="Cobalamin-binding domain"/>
    <property type="match status" value="1"/>
</dbReference>
<protein>
    <recommendedName>
        <fullName evidence="3">methylmalonyl-CoA mutase</fullName>
        <ecNumber evidence="3">5.4.99.2</ecNumber>
    </recommendedName>
</protein>
<keyword evidence="6" id="KW-0170">Cobalt</keyword>
<evidence type="ECO:0000256" key="2">
    <source>
        <dbReference type="ARBA" id="ARBA00008465"/>
    </source>
</evidence>
<evidence type="ECO:0000259" key="7">
    <source>
        <dbReference type="Pfam" id="PF01642"/>
    </source>
</evidence>
<dbReference type="Proteomes" id="UP001597318">
    <property type="component" value="Unassembled WGS sequence"/>
</dbReference>
<gene>
    <name evidence="8" type="ORF">ACFSKK_10465</name>
</gene>
<dbReference type="SUPFAM" id="SSF52242">
    <property type="entry name" value="Cobalamin (vitamin B12)-binding domain"/>
    <property type="match status" value="1"/>
</dbReference>
<evidence type="ECO:0000256" key="6">
    <source>
        <dbReference type="ARBA" id="ARBA00023285"/>
    </source>
</evidence>
<dbReference type="InterPro" id="IPR006099">
    <property type="entry name" value="MeMalonylCoA_mutase_a/b_cat"/>
</dbReference>
<dbReference type="PROSITE" id="PS00544">
    <property type="entry name" value="METMALONYL_COA_MUTASE"/>
    <property type="match status" value="1"/>
</dbReference>
<sequence length="634" mass="72424">MGDEQTRAKNKRELWKQEAERALRGKTLETLHKVTYEGIRIKPIYDEADLKDTKINHSLKTKLDRSWKISQAINCEYAEDIQEKIKNSKVRGQNSFFLNSFQQIRNKEELQAAFKHLNWKKDSIFFDVGNDLGMLPLFLHMREELNQQKDLQGTIGFDPYNDILTNGEDSISLSTKLDFLADTIKWMNEHDCKARCILIKGNVYSEAGANAQQELVYTFSHALEVINELLNRQVPWQQIVNRLTFSFGIGSNFFMEIAKFRAAHNIWTSLMHALGEGNTSPKLYQHAVTSTYNKTIFDVHVNLLRTTTESFSAISGGVDELTILPFDSVLEQQTELGERIARNTHFILQEESLLSKINDPAAGSYYIESLTNELSERGWEKLKEMEDEGGFLQQLIKGNVQKDINKIAKQRVHDLDYRKNSVIGTNTFANPADQVSHDTIHNQIIYQHKENTLHHVFSFHEALQFVSKEGTAPQVKSHTLDNSFKAQPVKTTRLVEHFEKLRIMALQAKREGQNITVGVVTIGDLKDYKPRLDYISGILFSGGLDVEIVSVEETTKMKNLCCIILCGNNNSYQSIDLTIIDRLKADNQKLHMYITGNGQEEIVNELHLDGMITSNMNVYEFLKNIQNILGVSGN</sequence>
<dbReference type="EMBL" id="JBHUIK010000002">
    <property type="protein sequence ID" value="MFD2214104.1"/>
    <property type="molecule type" value="Genomic_DNA"/>
</dbReference>
<dbReference type="InterPro" id="IPR036724">
    <property type="entry name" value="Cobalamin-bd_sf"/>
</dbReference>
<dbReference type="RefSeq" id="WP_379051477.1">
    <property type="nucleotide sequence ID" value="NZ_JBHUIK010000002.1"/>
</dbReference>
<keyword evidence="9" id="KW-1185">Reference proteome</keyword>
<dbReference type="InterPro" id="IPR016176">
    <property type="entry name" value="Cbl-dep_enz_cat"/>
</dbReference>
<evidence type="ECO:0000256" key="3">
    <source>
        <dbReference type="ARBA" id="ARBA00012398"/>
    </source>
</evidence>
<reference evidence="9" key="1">
    <citation type="journal article" date="2019" name="Int. J. Syst. Evol. Microbiol.">
        <title>The Global Catalogue of Microorganisms (GCM) 10K type strain sequencing project: providing services to taxonomists for standard genome sequencing and annotation.</title>
        <authorList>
            <consortium name="The Broad Institute Genomics Platform"/>
            <consortium name="The Broad Institute Genome Sequencing Center for Infectious Disease"/>
            <person name="Wu L."/>
            <person name="Ma J."/>
        </authorList>
    </citation>
    <scope>NUCLEOTIDE SEQUENCE [LARGE SCALE GENOMIC DNA]</scope>
    <source>
        <strain evidence="9">CGMCC 1.15474</strain>
    </source>
</reference>
<feature type="domain" description="Methylmalonyl-CoA mutase alpha/beta chain catalytic" evidence="7">
    <location>
        <begin position="104"/>
        <end position="455"/>
    </location>
</feature>
<proteinExistence type="inferred from homology"/>
<dbReference type="Gene3D" id="3.20.20.240">
    <property type="entry name" value="Methylmalonyl-CoA mutase"/>
    <property type="match status" value="1"/>
</dbReference>
<dbReference type="PANTHER" id="PTHR48101">
    <property type="entry name" value="METHYLMALONYL-COA MUTASE, MITOCHONDRIAL-RELATED"/>
    <property type="match status" value="1"/>
</dbReference>